<gene>
    <name evidence="1" type="ORF">BU14_0027s0134</name>
</gene>
<dbReference type="OrthoDB" id="413361at2759"/>
<keyword evidence="2" id="KW-1185">Reference proteome</keyword>
<evidence type="ECO:0000313" key="1">
    <source>
        <dbReference type="EMBL" id="OSX81112.1"/>
    </source>
</evidence>
<dbReference type="EMBL" id="KV918766">
    <property type="protein sequence ID" value="OSX81112.1"/>
    <property type="molecule type" value="Genomic_DNA"/>
</dbReference>
<protein>
    <submittedName>
        <fullName evidence="1">Uncharacterized protein</fullName>
    </submittedName>
</protein>
<dbReference type="CDD" id="cd09272">
    <property type="entry name" value="RNase_HI_RT_Ty1"/>
    <property type="match status" value="1"/>
</dbReference>
<dbReference type="Proteomes" id="UP000218209">
    <property type="component" value="Unassembled WGS sequence"/>
</dbReference>
<sequence length="96" mass="10339">MISCDINKRGALMHNDVSSQRTKQIGGAFHFVREKVAAKVIDTTYVPTGDMVADLLTKALPIAAFTACLKAAELTELTLKTVLRTGECRGHGGSNY</sequence>
<organism evidence="1 2">
    <name type="scientific">Porphyra umbilicalis</name>
    <name type="common">Purple laver</name>
    <name type="synonym">Red alga</name>
    <dbReference type="NCBI Taxonomy" id="2786"/>
    <lineage>
        <taxon>Eukaryota</taxon>
        <taxon>Rhodophyta</taxon>
        <taxon>Bangiophyceae</taxon>
        <taxon>Bangiales</taxon>
        <taxon>Bangiaceae</taxon>
        <taxon>Porphyra</taxon>
    </lineage>
</organism>
<proteinExistence type="predicted"/>
<evidence type="ECO:0000313" key="2">
    <source>
        <dbReference type="Proteomes" id="UP000218209"/>
    </source>
</evidence>
<dbReference type="AlphaFoldDB" id="A0A1X6PJS3"/>
<name>A0A1X6PJS3_PORUM</name>
<accession>A0A1X6PJS3</accession>
<reference evidence="1 2" key="1">
    <citation type="submission" date="2017-03" db="EMBL/GenBank/DDBJ databases">
        <title>WGS assembly of Porphyra umbilicalis.</title>
        <authorList>
            <person name="Brawley S.H."/>
            <person name="Blouin N.A."/>
            <person name="Ficko-Blean E."/>
            <person name="Wheeler G.L."/>
            <person name="Lohr M."/>
            <person name="Goodson H.V."/>
            <person name="Jenkins J.W."/>
            <person name="Blaby-Haas C.E."/>
            <person name="Helliwell K.E."/>
            <person name="Chan C."/>
            <person name="Marriage T."/>
            <person name="Bhattacharya D."/>
            <person name="Klein A.S."/>
            <person name="Badis Y."/>
            <person name="Brodie J."/>
            <person name="Cao Y."/>
            <person name="Collen J."/>
            <person name="Dittami S.M."/>
            <person name="Gachon C.M."/>
            <person name="Green B.R."/>
            <person name="Karpowicz S."/>
            <person name="Kim J.W."/>
            <person name="Kudahl U."/>
            <person name="Lin S."/>
            <person name="Michel G."/>
            <person name="Mittag M."/>
            <person name="Olson B.J."/>
            <person name="Pangilinan J."/>
            <person name="Peng Y."/>
            <person name="Qiu H."/>
            <person name="Shu S."/>
            <person name="Singer J.T."/>
            <person name="Smith A.G."/>
            <person name="Sprecher B.N."/>
            <person name="Wagner V."/>
            <person name="Wang W."/>
            <person name="Wang Z.-Y."/>
            <person name="Yan J."/>
            <person name="Yarish C."/>
            <person name="Zoeuner-Riek S."/>
            <person name="Zhuang Y."/>
            <person name="Zou Y."/>
            <person name="Lindquist E.A."/>
            <person name="Grimwood J."/>
            <person name="Barry K."/>
            <person name="Rokhsar D.S."/>
            <person name="Schmutz J."/>
            <person name="Stiller J.W."/>
            <person name="Grossman A.R."/>
            <person name="Prochnik S.E."/>
        </authorList>
    </citation>
    <scope>NUCLEOTIDE SEQUENCE [LARGE SCALE GENOMIC DNA]</scope>
    <source>
        <strain evidence="1">4086291</strain>
    </source>
</reference>